<dbReference type="Proteomes" id="UP000027182">
    <property type="component" value="Chromosome"/>
</dbReference>
<gene>
    <name evidence="1" type="ORF">K668_03430</name>
</gene>
<dbReference type="AlphaFoldDB" id="A0A059Y9A2"/>
<evidence type="ECO:0000313" key="1">
    <source>
        <dbReference type="EMBL" id="AIA34256.1"/>
    </source>
</evidence>
<dbReference type="KEGG" id="mbq:K668_03430"/>
<proteinExistence type="predicted"/>
<name>A0A059Y9A2_MYCBV</name>
<reference evidence="1 2" key="1">
    <citation type="submission" date="2013-04" db="EMBL/GenBank/DDBJ databases">
        <authorList>
            <person name="Lin L."/>
            <person name="Zeng Z."/>
            <person name="Xie J."/>
            <person name="Luo L."/>
            <person name="Yang Z."/>
            <person name="Liang W."/>
            <person name="Lin H."/>
            <person name="Dong C."/>
            <person name="Sun Y."/>
        </authorList>
    </citation>
    <scope>NUCLEOTIDE SEQUENCE [LARGE SCALE GENOMIC DNA]</scope>
    <source>
        <strain evidence="1 2">CQ-W70</strain>
    </source>
</reference>
<protein>
    <submittedName>
        <fullName evidence="1">Uncharacterized protein</fullName>
    </submittedName>
</protein>
<organism evidence="1 2">
    <name type="scientific">Mycoplasmopsis bovis CQ-W70</name>
    <dbReference type="NCBI Taxonomy" id="1316930"/>
    <lineage>
        <taxon>Bacteria</taxon>
        <taxon>Bacillati</taxon>
        <taxon>Mycoplasmatota</taxon>
        <taxon>Mycoplasmoidales</taxon>
        <taxon>Metamycoplasmataceae</taxon>
        <taxon>Mycoplasmopsis</taxon>
    </lineage>
</organism>
<evidence type="ECO:0000313" key="2">
    <source>
        <dbReference type="Proteomes" id="UP000027182"/>
    </source>
</evidence>
<sequence>MKISEIINSSNIRQLFFVFFNLGKEFDSEFEIKITYKNFKHSNMQINDRILAINKYLENFVNSDSIGEKIEFIYANSM</sequence>
<dbReference type="RefSeq" id="WP_013955005.1">
    <property type="nucleotide sequence ID" value="NZ_CP005933.1"/>
</dbReference>
<dbReference type="EMBL" id="CP005933">
    <property type="protein sequence ID" value="AIA34256.1"/>
    <property type="molecule type" value="Genomic_DNA"/>
</dbReference>
<dbReference type="PATRIC" id="fig|1316930.3.peg.701"/>
<dbReference type="HOGENOM" id="CLU_2618175_0_0_14"/>
<accession>A0A059Y9A2</accession>